<accession>A0A8C6CGX6</accession>
<protein>
    <submittedName>
        <fullName evidence="13">Olfactory receptor family 52 subfamily E member 5</fullName>
    </submittedName>
</protein>
<dbReference type="PRINTS" id="PR00237">
    <property type="entry name" value="GPCRRHODOPSN"/>
</dbReference>
<keyword evidence="14" id="KW-1185">Reference proteome</keyword>
<dbReference type="InterPro" id="IPR000276">
    <property type="entry name" value="GPCR_Rhodpsn"/>
</dbReference>
<evidence type="ECO:0000256" key="5">
    <source>
        <dbReference type="ARBA" id="ARBA00022725"/>
    </source>
</evidence>
<feature type="transmembrane region" description="Helical" evidence="11">
    <location>
        <begin position="73"/>
        <end position="93"/>
    </location>
</feature>
<proteinExistence type="inferred from homology"/>
<evidence type="ECO:0000313" key="14">
    <source>
        <dbReference type="Proteomes" id="UP000694561"/>
    </source>
</evidence>
<feature type="domain" description="G-protein coupled receptors family 1 profile" evidence="12">
    <location>
        <begin position="54"/>
        <end position="291"/>
    </location>
</feature>
<dbReference type="PANTHER" id="PTHR26450:SF23">
    <property type="entry name" value="OLFACTORY RECEPTOR 52E5"/>
    <property type="match status" value="1"/>
</dbReference>
<dbReference type="Pfam" id="PF13853">
    <property type="entry name" value="7tm_4"/>
    <property type="match status" value="1"/>
</dbReference>
<dbReference type="SUPFAM" id="SSF81321">
    <property type="entry name" value="Family A G protein-coupled receptor-like"/>
    <property type="match status" value="1"/>
</dbReference>
<evidence type="ECO:0000256" key="11">
    <source>
        <dbReference type="SAM" id="Phobius"/>
    </source>
</evidence>
<organism evidence="13 14">
    <name type="scientific">Monodon monoceros</name>
    <name type="common">Narwhal</name>
    <name type="synonym">Ceratodon monodon</name>
    <dbReference type="NCBI Taxonomy" id="40151"/>
    <lineage>
        <taxon>Eukaryota</taxon>
        <taxon>Metazoa</taxon>
        <taxon>Chordata</taxon>
        <taxon>Craniata</taxon>
        <taxon>Vertebrata</taxon>
        <taxon>Euteleostomi</taxon>
        <taxon>Mammalia</taxon>
        <taxon>Eutheria</taxon>
        <taxon>Laurasiatheria</taxon>
        <taxon>Artiodactyla</taxon>
        <taxon>Whippomorpha</taxon>
        <taxon>Cetacea</taxon>
        <taxon>Odontoceti</taxon>
        <taxon>Monodontidae</taxon>
        <taxon>Monodon</taxon>
    </lineage>
</organism>
<evidence type="ECO:0000256" key="8">
    <source>
        <dbReference type="ARBA" id="ARBA00023136"/>
    </source>
</evidence>
<dbReference type="PROSITE" id="PS00237">
    <property type="entry name" value="G_PROTEIN_RECEP_F1_1"/>
    <property type="match status" value="1"/>
</dbReference>
<dbReference type="Ensembl" id="ENSMMNT00015030516.1">
    <property type="protein sequence ID" value="ENSMMNP00015027754.1"/>
    <property type="gene ID" value="ENSMMNG00015020236.1"/>
</dbReference>
<keyword evidence="8 11" id="KW-0472">Membrane</keyword>
<keyword evidence="4 10" id="KW-0812">Transmembrane</keyword>
<feature type="transmembrane region" description="Helical" evidence="11">
    <location>
        <begin position="239"/>
        <end position="258"/>
    </location>
</feature>
<dbReference type="GO" id="GO:0004984">
    <property type="term" value="F:olfactory receptor activity"/>
    <property type="evidence" value="ECO:0007669"/>
    <property type="project" value="InterPro"/>
</dbReference>
<keyword evidence="9 10" id="KW-0807">Transducer</keyword>
<reference evidence="13" key="1">
    <citation type="submission" date="2025-08" db="UniProtKB">
        <authorList>
            <consortium name="Ensembl"/>
        </authorList>
    </citation>
    <scope>IDENTIFICATION</scope>
</reference>
<sequence length="330" mass="37212">MYHLLFCFSLNTLHPNNIQFHPSSFLLIGIPRLENVNIWIGSPFFAVYLITLMGNVTILFVIQTERSLHQPMFYFLAMLACTDLGLSTSTATIPKMLGVFWFNLRDIVFGSAVLTVVAIDRYIAVCNLLRYSMILLTNKVIAILGIVIMVRTLVCVSPFRVLTLSLPFCDAQIIPHTYGEPLGLAKLACASIKVSAFYGLIAFSMGYIDLSVIGFSYVQILRAVFYLPSWDARLKALRTFGSHVCLMLAFYLPALFSFMTHCFGHNIPHYIPILLASLYVVFPPVLNPVIYGVRTKQIRERALRMLNPKSLNSGSGLDWKMYVRMSLRAL</sequence>
<feature type="transmembrane region" description="Helical" evidence="11">
    <location>
        <begin position="196"/>
        <end position="218"/>
    </location>
</feature>
<keyword evidence="10" id="KW-0675">Receptor</keyword>
<comment type="similarity">
    <text evidence="10">Belongs to the G-protein coupled receptor 1 family.</text>
</comment>
<feature type="transmembrane region" description="Helical" evidence="11">
    <location>
        <begin position="270"/>
        <end position="293"/>
    </location>
</feature>
<dbReference type="AlphaFoldDB" id="A0A8C6CGX6"/>
<comment type="subcellular location">
    <subcellularLocation>
        <location evidence="2">Membrane</location>
        <topology evidence="2">Multi-pass membrane protein</topology>
    </subcellularLocation>
</comment>
<dbReference type="InterPro" id="IPR017452">
    <property type="entry name" value="GPCR_Rhodpsn_7TM"/>
</dbReference>
<feature type="transmembrane region" description="Helical" evidence="11">
    <location>
        <begin position="39"/>
        <end position="61"/>
    </location>
</feature>
<evidence type="ECO:0000256" key="7">
    <source>
        <dbReference type="ARBA" id="ARBA00023040"/>
    </source>
</evidence>
<evidence type="ECO:0000259" key="12">
    <source>
        <dbReference type="PROSITE" id="PS50262"/>
    </source>
</evidence>
<reference evidence="13" key="2">
    <citation type="submission" date="2025-09" db="UniProtKB">
        <authorList>
            <consortium name="Ensembl"/>
        </authorList>
    </citation>
    <scope>IDENTIFICATION</scope>
</reference>
<dbReference type="Proteomes" id="UP000694561">
    <property type="component" value="Unplaced"/>
</dbReference>
<evidence type="ECO:0000313" key="13">
    <source>
        <dbReference type="Ensembl" id="ENSMMNP00015027754.1"/>
    </source>
</evidence>
<keyword evidence="6 11" id="KW-1133">Transmembrane helix</keyword>
<dbReference type="PROSITE" id="PS50262">
    <property type="entry name" value="G_PROTEIN_RECEP_F1_2"/>
    <property type="match status" value="1"/>
</dbReference>
<keyword evidence="7 10" id="KW-0297">G-protein coupled receptor</keyword>
<gene>
    <name evidence="13" type="primary">OR52E5</name>
</gene>
<name>A0A8C6CGX6_MONMO</name>
<dbReference type="Gene3D" id="1.20.1070.10">
    <property type="entry name" value="Rhodopsin 7-helix transmembrane proteins"/>
    <property type="match status" value="1"/>
</dbReference>
<feature type="transmembrane region" description="Helical" evidence="11">
    <location>
        <begin position="99"/>
        <end position="119"/>
    </location>
</feature>
<keyword evidence="3" id="KW-0716">Sensory transduction</keyword>
<dbReference type="GeneTree" id="ENSGT01150000286912"/>
<dbReference type="PANTHER" id="PTHR26450">
    <property type="entry name" value="OLFACTORY RECEPTOR 56B1-RELATED"/>
    <property type="match status" value="1"/>
</dbReference>
<keyword evidence="5" id="KW-0552">Olfaction</keyword>
<evidence type="ECO:0000256" key="10">
    <source>
        <dbReference type="RuleBase" id="RU000688"/>
    </source>
</evidence>
<feature type="transmembrane region" description="Helical" evidence="11">
    <location>
        <begin position="140"/>
        <end position="159"/>
    </location>
</feature>
<dbReference type="InterPro" id="IPR000725">
    <property type="entry name" value="Olfact_rcpt"/>
</dbReference>
<evidence type="ECO:0000256" key="9">
    <source>
        <dbReference type="ARBA" id="ARBA00023224"/>
    </source>
</evidence>
<dbReference type="GO" id="GO:0005886">
    <property type="term" value="C:plasma membrane"/>
    <property type="evidence" value="ECO:0007669"/>
    <property type="project" value="TreeGrafter"/>
</dbReference>
<evidence type="ECO:0000256" key="6">
    <source>
        <dbReference type="ARBA" id="ARBA00022989"/>
    </source>
</evidence>
<evidence type="ECO:0000256" key="2">
    <source>
        <dbReference type="ARBA" id="ARBA00004141"/>
    </source>
</evidence>
<evidence type="ECO:0000256" key="4">
    <source>
        <dbReference type="ARBA" id="ARBA00022692"/>
    </source>
</evidence>
<dbReference type="InterPro" id="IPR050402">
    <property type="entry name" value="OR51/52/56-like"/>
</dbReference>
<dbReference type="GO" id="GO:0004930">
    <property type="term" value="F:G protein-coupled receptor activity"/>
    <property type="evidence" value="ECO:0007669"/>
    <property type="project" value="UniProtKB-KW"/>
</dbReference>
<evidence type="ECO:0000256" key="1">
    <source>
        <dbReference type="ARBA" id="ARBA00003929"/>
    </source>
</evidence>
<evidence type="ECO:0000256" key="3">
    <source>
        <dbReference type="ARBA" id="ARBA00022606"/>
    </source>
</evidence>
<comment type="function">
    <text evidence="1">Putative odorant or sperm cell receptor.</text>
</comment>